<evidence type="ECO:0000256" key="3">
    <source>
        <dbReference type="ARBA" id="ARBA00023163"/>
    </source>
</evidence>
<dbReference type="GO" id="GO:0003700">
    <property type="term" value="F:DNA-binding transcription factor activity"/>
    <property type="evidence" value="ECO:0007669"/>
    <property type="project" value="InterPro"/>
</dbReference>
<gene>
    <name evidence="5" type="ORF">ET33_02990</name>
</gene>
<accession>A0A081P4S3</accession>
<dbReference type="SMART" id="SM00347">
    <property type="entry name" value="HTH_MARR"/>
    <property type="match status" value="1"/>
</dbReference>
<dbReference type="PROSITE" id="PS50995">
    <property type="entry name" value="HTH_MARR_2"/>
    <property type="match status" value="1"/>
</dbReference>
<evidence type="ECO:0000256" key="2">
    <source>
        <dbReference type="ARBA" id="ARBA00023125"/>
    </source>
</evidence>
<name>A0A081P4S3_9BACL</name>
<evidence type="ECO:0000259" key="4">
    <source>
        <dbReference type="PROSITE" id="PS50995"/>
    </source>
</evidence>
<evidence type="ECO:0000313" key="5">
    <source>
        <dbReference type="EMBL" id="KEQ25696.1"/>
    </source>
</evidence>
<sequence>MELEKYIGVIVHRADLKLNNYYQKVVNPFDITVDQWEILVILWEKEGITQKELAERLYKDQTNIARMLFKLEKKGFVYRVTHETDRRSLRVYLTPKGRDIKEDILAPSIEAYKKTVEGLSEEEVETFRRILAVMYNNVKDL</sequence>
<evidence type="ECO:0000256" key="1">
    <source>
        <dbReference type="ARBA" id="ARBA00023015"/>
    </source>
</evidence>
<organism evidence="5 6">
    <name type="scientific">Paenibacillus tyrfis</name>
    <dbReference type="NCBI Taxonomy" id="1501230"/>
    <lineage>
        <taxon>Bacteria</taxon>
        <taxon>Bacillati</taxon>
        <taxon>Bacillota</taxon>
        <taxon>Bacilli</taxon>
        <taxon>Bacillales</taxon>
        <taxon>Paenibacillaceae</taxon>
        <taxon>Paenibacillus</taxon>
    </lineage>
</organism>
<dbReference type="Gene3D" id="1.10.10.10">
    <property type="entry name" value="Winged helix-like DNA-binding domain superfamily/Winged helix DNA-binding domain"/>
    <property type="match status" value="1"/>
</dbReference>
<protein>
    <submittedName>
        <fullName evidence="5">MarR family transcriptional regulator</fullName>
    </submittedName>
</protein>
<dbReference type="Pfam" id="PF01047">
    <property type="entry name" value="MarR"/>
    <property type="match status" value="1"/>
</dbReference>
<dbReference type="InterPro" id="IPR000835">
    <property type="entry name" value="HTH_MarR-typ"/>
</dbReference>
<dbReference type="OrthoDB" id="9799663at2"/>
<dbReference type="AlphaFoldDB" id="A0A081P4S3"/>
<reference evidence="5 6" key="1">
    <citation type="submission" date="2014-06" db="EMBL/GenBank/DDBJ databases">
        <title>Draft genome sequence of Paenibacillus sp. MSt1.</title>
        <authorList>
            <person name="Aw Y.K."/>
            <person name="Ong K.S."/>
            <person name="Gan H.M."/>
            <person name="Lee S.M."/>
        </authorList>
    </citation>
    <scope>NUCLEOTIDE SEQUENCE [LARGE SCALE GENOMIC DNA]</scope>
    <source>
        <strain evidence="5 6">MSt1</strain>
    </source>
</reference>
<keyword evidence="3" id="KW-0804">Transcription</keyword>
<comment type="caution">
    <text evidence="5">The sequence shown here is derived from an EMBL/GenBank/DDBJ whole genome shotgun (WGS) entry which is preliminary data.</text>
</comment>
<dbReference type="PRINTS" id="PR00598">
    <property type="entry name" value="HTHMARR"/>
</dbReference>
<keyword evidence="2" id="KW-0238">DNA-binding</keyword>
<dbReference type="InterPro" id="IPR023187">
    <property type="entry name" value="Tscrpt_reg_MarR-type_CS"/>
</dbReference>
<proteinExistence type="predicted"/>
<evidence type="ECO:0000313" key="6">
    <source>
        <dbReference type="Proteomes" id="UP000028123"/>
    </source>
</evidence>
<dbReference type="PANTHER" id="PTHR42756">
    <property type="entry name" value="TRANSCRIPTIONAL REGULATOR, MARR"/>
    <property type="match status" value="1"/>
</dbReference>
<dbReference type="EMBL" id="JNVM01000010">
    <property type="protein sequence ID" value="KEQ25696.1"/>
    <property type="molecule type" value="Genomic_DNA"/>
</dbReference>
<dbReference type="PROSITE" id="PS01117">
    <property type="entry name" value="HTH_MARR_1"/>
    <property type="match status" value="1"/>
</dbReference>
<dbReference type="PANTHER" id="PTHR42756:SF1">
    <property type="entry name" value="TRANSCRIPTIONAL REPRESSOR OF EMRAB OPERON"/>
    <property type="match status" value="1"/>
</dbReference>
<dbReference type="Proteomes" id="UP000028123">
    <property type="component" value="Unassembled WGS sequence"/>
</dbReference>
<dbReference type="SUPFAM" id="SSF46785">
    <property type="entry name" value="Winged helix' DNA-binding domain"/>
    <property type="match status" value="1"/>
</dbReference>
<dbReference type="RefSeq" id="WP_036682214.1">
    <property type="nucleotide sequence ID" value="NZ_FYEP01000024.1"/>
</dbReference>
<keyword evidence="6" id="KW-1185">Reference proteome</keyword>
<dbReference type="eggNOG" id="COG1846">
    <property type="taxonomic scope" value="Bacteria"/>
</dbReference>
<dbReference type="InterPro" id="IPR036390">
    <property type="entry name" value="WH_DNA-bd_sf"/>
</dbReference>
<feature type="domain" description="HTH marR-type" evidence="4">
    <location>
        <begin position="4"/>
        <end position="136"/>
    </location>
</feature>
<dbReference type="GO" id="GO:0003677">
    <property type="term" value="F:DNA binding"/>
    <property type="evidence" value="ECO:0007669"/>
    <property type="project" value="UniProtKB-KW"/>
</dbReference>
<keyword evidence="1" id="KW-0805">Transcription regulation</keyword>
<dbReference type="InterPro" id="IPR036388">
    <property type="entry name" value="WH-like_DNA-bd_sf"/>
</dbReference>